<accession>A0A392TBX1</accession>
<comment type="caution">
    <text evidence="1">The sequence shown here is derived from an EMBL/GenBank/DDBJ whole genome shotgun (WGS) entry which is preliminary data.</text>
</comment>
<organism evidence="1 2">
    <name type="scientific">Trifolium medium</name>
    <dbReference type="NCBI Taxonomy" id="97028"/>
    <lineage>
        <taxon>Eukaryota</taxon>
        <taxon>Viridiplantae</taxon>
        <taxon>Streptophyta</taxon>
        <taxon>Embryophyta</taxon>
        <taxon>Tracheophyta</taxon>
        <taxon>Spermatophyta</taxon>
        <taxon>Magnoliopsida</taxon>
        <taxon>eudicotyledons</taxon>
        <taxon>Gunneridae</taxon>
        <taxon>Pentapetalae</taxon>
        <taxon>rosids</taxon>
        <taxon>fabids</taxon>
        <taxon>Fabales</taxon>
        <taxon>Fabaceae</taxon>
        <taxon>Papilionoideae</taxon>
        <taxon>50 kb inversion clade</taxon>
        <taxon>NPAAA clade</taxon>
        <taxon>Hologalegina</taxon>
        <taxon>IRL clade</taxon>
        <taxon>Trifolieae</taxon>
        <taxon>Trifolium</taxon>
    </lineage>
</organism>
<dbReference type="AlphaFoldDB" id="A0A392TBX1"/>
<reference evidence="1 2" key="1">
    <citation type="journal article" date="2018" name="Front. Plant Sci.">
        <title>Red Clover (Trifolium pratense) and Zigzag Clover (T. medium) - A Picture of Genomic Similarities and Differences.</title>
        <authorList>
            <person name="Dluhosova J."/>
            <person name="Istvanek J."/>
            <person name="Nedelnik J."/>
            <person name="Repkova J."/>
        </authorList>
    </citation>
    <scope>NUCLEOTIDE SEQUENCE [LARGE SCALE GENOMIC DNA]</scope>
    <source>
        <strain evidence="2">cv. 10/8</strain>
        <tissue evidence="1">Leaf</tissue>
    </source>
</reference>
<sequence length="33" mass="3821">MQYLDLRDTRAVITVEDVQGMNMLERFGGIFDS</sequence>
<dbReference type="Proteomes" id="UP000265520">
    <property type="component" value="Unassembled WGS sequence"/>
</dbReference>
<evidence type="ECO:0000313" key="1">
    <source>
        <dbReference type="EMBL" id="MCI58392.1"/>
    </source>
</evidence>
<dbReference type="EMBL" id="LXQA010545457">
    <property type="protein sequence ID" value="MCI58392.1"/>
    <property type="molecule type" value="Genomic_DNA"/>
</dbReference>
<protein>
    <submittedName>
        <fullName evidence="1">LRR and NB-ARC domain disease resistance protein</fullName>
    </submittedName>
</protein>
<proteinExistence type="predicted"/>
<keyword evidence="2" id="KW-1185">Reference proteome</keyword>
<name>A0A392TBX1_9FABA</name>
<evidence type="ECO:0000313" key="2">
    <source>
        <dbReference type="Proteomes" id="UP000265520"/>
    </source>
</evidence>
<feature type="non-terminal residue" evidence="1">
    <location>
        <position position="33"/>
    </location>
</feature>